<protein>
    <submittedName>
        <fullName evidence="1">Uncharacterized protein</fullName>
    </submittedName>
</protein>
<reference evidence="1 2" key="1">
    <citation type="submission" date="2022-03" db="EMBL/GenBank/DDBJ databases">
        <authorList>
            <person name="Nunn A."/>
            <person name="Chopra R."/>
            <person name="Nunn A."/>
            <person name="Contreras Garrido A."/>
        </authorList>
    </citation>
    <scope>NUCLEOTIDE SEQUENCE [LARGE SCALE GENOMIC DNA]</scope>
</reference>
<sequence length="68" mass="7450">MVALRIPPDDINSGTAAIESTVRLQVLRMGGRNIVFGGRSSRHFLLIHASLSYSPTPRFTRPPLPPLP</sequence>
<dbReference type="EMBL" id="OU466857">
    <property type="protein sequence ID" value="CAH2038591.1"/>
    <property type="molecule type" value="Genomic_DNA"/>
</dbReference>
<dbReference type="AlphaFoldDB" id="A0AAU9RIA7"/>
<gene>
    <name evidence="1" type="ORF">TAV2_LOCUS3615</name>
</gene>
<dbReference type="Proteomes" id="UP000836841">
    <property type="component" value="Chromosome 1"/>
</dbReference>
<accession>A0AAU9RIA7</accession>
<evidence type="ECO:0000313" key="2">
    <source>
        <dbReference type="Proteomes" id="UP000836841"/>
    </source>
</evidence>
<organism evidence="1 2">
    <name type="scientific">Thlaspi arvense</name>
    <name type="common">Field penny-cress</name>
    <dbReference type="NCBI Taxonomy" id="13288"/>
    <lineage>
        <taxon>Eukaryota</taxon>
        <taxon>Viridiplantae</taxon>
        <taxon>Streptophyta</taxon>
        <taxon>Embryophyta</taxon>
        <taxon>Tracheophyta</taxon>
        <taxon>Spermatophyta</taxon>
        <taxon>Magnoliopsida</taxon>
        <taxon>eudicotyledons</taxon>
        <taxon>Gunneridae</taxon>
        <taxon>Pentapetalae</taxon>
        <taxon>rosids</taxon>
        <taxon>malvids</taxon>
        <taxon>Brassicales</taxon>
        <taxon>Brassicaceae</taxon>
        <taxon>Thlaspideae</taxon>
        <taxon>Thlaspi</taxon>
    </lineage>
</organism>
<evidence type="ECO:0000313" key="1">
    <source>
        <dbReference type="EMBL" id="CAH2038591.1"/>
    </source>
</evidence>
<name>A0AAU9RIA7_THLAR</name>
<proteinExistence type="predicted"/>
<keyword evidence="2" id="KW-1185">Reference proteome</keyword>